<proteinExistence type="predicted"/>
<evidence type="ECO:0008006" key="2">
    <source>
        <dbReference type="Google" id="ProtNLM"/>
    </source>
</evidence>
<dbReference type="InterPro" id="IPR036691">
    <property type="entry name" value="Endo/exonu/phosph_ase_sf"/>
</dbReference>
<organism evidence="1">
    <name type="scientific">Rhipicephalus appendiculatus</name>
    <name type="common">Brown ear tick</name>
    <dbReference type="NCBI Taxonomy" id="34631"/>
    <lineage>
        <taxon>Eukaryota</taxon>
        <taxon>Metazoa</taxon>
        <taxon>Ecdysozoa</taxon>
        <taxon>Arthropoda</taxon>
        <taxon>Chelicerata</taxon>
        <taxon>Arachnida</taxon>
        <taxon>Acari</taxon>
        <taxon>Parasitiformes</taxon>
        <taxon>Ixodida</taxon>
        <taxon>Ixodoidea</taxon>
        <taxon>Ixodidae</taxon>
        <taxon>Rhipicephalinae</taxon>
        <taxon>Rhipicephalus</taxon>
        <taxon>Rhipicephalus</taxon>
    </lineage>
</organism>
<sequence>MTMYLAPNLSKGNIVKYIEDAVLHYETEYKHDPFVLAGDFNVDIRNDDWLVQHMVSRYALRCISYDYKRPTTIRGTSIDIAFSNFTLHPIQEPFALYFTDHKAIILKRKRYPELSHI</sequence>
<accession>A0A131YL13</accession>
<protein>
    <recommendedName>
        <fullName evidence="2">Endonuclease/exonuclease/phosphatase domain-containing protein</fullName>
    </recommendedName>
</protein>
<evidence type="ECO:0000313" key="1">
    <source>
        <dbReference type="EMBL" id="JAP78756.1"/>
    </source>
</evidence>
<dbReference type="SUPFAM" id="SSF56219">
    <property type="entry name" value="DNase I-like"/>
    <property type="match status" value="1"/>
</dbReference>
<name>A0A131YL13_RHIAP</name>
<reference evidence="1" key="1">
    <citation type="journal article" date="2016" name="Ticks Tick Borne Dis.">
        <title>De novo assembly and annotation of the salivary gland transcriptome of Rhipicephalus appendiculatus male and female ticks during blood feeding.</title>
        <authorList>
            <person name="de Castro M.H."/>
            <person name="de Klerk D."/>
            <person name="Pienaar R."/>
            <person name="Latif A.A."/>
            <person name="Rees D.J."/>
            <person name="Mans B.J."/>
        </authorList>
    </citation>
    <scope>NUCLEOTIDE SEQUENCE</scope>
    <source>
        <tissue evidence="1">Salivary glands</tissue>
    </source>
</reference>
<dbReference type="Gene3D" id="3.60.10.10">
    <property type="entry name" value="Endonuclease/exonuclease/phosphatase"/>
    <property type="match status" value="1"/>
</dbReference>
<dbReference type="AlphaFoldDB" id="A0A131YL13"/>
<dbReference type="EMBL" id="GEDV01009801">
    <property type="protein sequence ID" value="JAP78756.1"/>
    <property type="molecule type" value="Transcribed_RNA"/>
</dbReference>